<evidence type="ECO:0000259" key="1">
    <source>
        <dbReference type="Pfam" id="PF12697"/>
    </source>
</evidence>
<dbReference type="SUPFAM" id="SSF53474">
    <property type="entry name" value="alpha/beta-Hydrolases"/>
    <property type="match status" value="1"/>
</dbReference>
<evidence type="ECO:0000313" key="3">
    <source>
        <dbReference type="EMBL" id="STX31565.1"/>
    </source>
</evidence>
<organism evidence="3 5">
    <name type="scientific">Legionella birminghamensis</name>
    <dbReference type="NCBI Taxonomy" id="28083"/>
    <lineage>
        <taxon>Bacteria</taxon>
        <taxon>Pseudomonadati</taxon>
        <taxon>Pseudomonadota</taxon>
        <taxon>Gammaproteobacteria</taxon>
        <taxon>Legionellales</taxon>
        <taxon>Legionellaceae</taxon>
        <taxon>Legionella</taxon>
    </lineage>
</organism>
<dbReference type="EC" id="3.1.1.85" evidence="3"/>
<dbReference type="Proteomes" id="UP000054735">
    <property type="component" value="Unassembled WGS sequence"/>
</dbReference>
<name>A0A378I9W4_9GAMM</name>
<reference evidence="3 5" key="2">
    <citation type="submission" date="2018-06" db="EMBL/GenBank/DDBJ databases">
        <authorList>
            <consortium name="Pathogen Informatics"/>
            <person name="Doyle S."/>
        </authorList>
    </citation>
    <scope>NUCLEOTIDE SEQUENCE [LARGE SCALE GENOMIC DNA]</scope>
    <source>
        <strain evidence="3 5">NCTC12437</strain>
    </source>
</reference>
<dbReference type="RefSeq" id="WP_058524056.1">
    <property type="nucleotide sequence ID" value="NZ_CAAAHV010000005.1"/>
</dbReference>
<dbReference type="AlphaFoldDB" id="A0A378I9W4"/>
<evidence type="ECO:0000313" key="5">
    <source>
        <dbReference type="Proteomes" id="UP000255066"/>
    </source>
</evidence>
<proteinExistence type="predicted"/>
<dbReference type="InterPro" id="IPR050228">
    <property type="entry name" value="Carboxylesterase_BioH"/>
</dbReference>
<keyword evidence="4" id="KW-1185">Reference proteome</keyword>
<dbReference type="EMBL" id="LNXT01000040">
    <property type="protein sequence ID" value="KTC69303.1"/>
    <property type="molecule type" value="Genomic_DNA"/>
</dbReference>
<accession>A0A378I9W4</accession>
<evidence type="ECO:0000313" key="4">
    <source>
        <dbReference type="Proteomes" id="UP000054735"/>
    </source>
</evidence>
<gene>
    <name evidence="3" type="primary">bioH</name>
    <name evidence="2" type="ORF">Lbir_2042</name>
    <name evidence="3" type="ORF">NCTC12437_01339</name>
</gene>
<dbReference type="EMBL" id="UGNW01000001">
    <property type="protein sequence ID" value="STX31565.1"/>
    <property type="molecule type" value="Genomic_DNA"/>
</dbReference>
<dbReference type="PANTHER" id="PTHR43194">
    <property type="entry name" value="HYDROLASE ALPHA/BETA FOLD FAMILY"/>
    <property type="match status" value="1"/>
</dbReference>
<dbReference type="OrthoDB" id="9780744at2"/>
<dbReference type="Pfam" id="PF12697">
    <property type="entry name" value="Abhydrolase_6"/>
    <property type="match status" value="1"/>
</dbReference>
<keyword evidence="3" id="KW-0378">Hydrolase</keyword>
<dbReference type="STRING" id="28083.Lbir_2042"/>
<dbReference type="InterPro" id="IPR029058">
    <property type="entry name" value="AB_hydrolase_fold"/>
</dbReference>
<dbReference type="PANTHER" id="PTHR43194:SF5">
    <property type="entry name" value="PIMELOYL-[ACYL-CARRIER PROTEIN] METHYL ESTER ESTERASE"/>
    <property type="match status" value="1"/>
</dbReference>
<dbReference type="InterPro" id="IPR000073">
    <property type="entry name" value="AB_hydrolase_1"/>
</dbReference>
<reference evidence="2 4" key="1">
    <citation type="submission" date="2015-11" db="EMBL/GenBank/DDBJ databases">
        <title>Genomic analysis of 38 Legionella species identifies large and diverse effector repertoires.</title>
        <authorList>
            <person name="Burstein D."/>
            <person name="Amaro F."/>
            <person name="Zusman T."/>
            <person name="Lifshitz Z."/>
            <person name="Cohen O."/>
            <person name="Gilbert J.A."/>
            <person name="Pupko T."/>
            <person name="Shuman H.A."/>
            <person name="Segal G."/>
        </authorList>
    </citation>
    <scope>NUCLEOTIDE SEQUENCE [LARGE SCALE GENOMIC DNA]</scope>
    <source>
        <strain evidence="2 4">CDC#1407-AL-14</strain>
    </source>
</reference>
<feature type="domain" description="AB hydrolase-1" evidence="1">
    <location>
        <begin position="16"/>
        <end position="231"/>
    </location>
</feature>
<evidence type="ECO:0000313" key="2">
    <source>
        <dbReference type="EMBL" id="KTC69303.1"/>
    </source>
</evidence>
<dbReference type="Proteomes" id="UP000255066">
    <property type="component" value="Unassembled WGS sequence"/>
</dbReference>
<sequence>MKININTMGNSLNRPLVFFHGWGFDQQVWHSTALLLQEKYHLYLVDLPGFGNSGLVGWEDFKKCLLRYLPQEFALIGWSLGGLYATRLALETDRCSHLLNIAASPCFIKKGTWPGVEPGILEKFFANIEINPQRTLQDFVELQARRKTQFVPKSLPSSSALKAGLQILATWDLREALREAQFPVAYLFGRLDSITPSSVLKAMQDAYPQFDYYLFKKSAHMPFLSQQEEFIGLLERFIQ</sequence>
<dbReference type="Gene3D" id="3.40.50.1820">
    <property type="entry name" value="alpha/beta hydrolase"/>
    <property type="match status" value="1"/>
</dbReference>
<protein>
    <submittedName>
        <fullName evidence="2">Biotin biosynthesis protein BioH</fullName>
    </submittedName>
    <submittedName>
        <fullName evidence="3">Biotin operon repressor and biotin</fullName>
        <ecNumber evidence="3">3.1.1.85</ecNumber>
    </submittedName>
</protein>
<dbReference type="GO" id="GO:0090499">
    <property type="term" value="F:pimelyl-[acyl-carrier protein] methyl ester esterase activity"/>
    <property type="evidence" value="ECO:0007669"/>
    <property type="project" value="UniProtKB-EC"/>
</dbReference>